<sequence length="106" mass="12209">MPEDQKLVFPPVKITHYSATNTPVPKIPVKRIQSSSKSVILDFSDDELAAKFDSFLEQRNKQRNTKSNINQKSKKSTRSGKIKKKKMKKNTSKDELIQTNNFFHIS</sequence>
<evidence type="ECO:0000313" key="3">
    <source>
        <dbReference type="Proteomes" id="UP001470230"/>
    </source>
</evidence>
<accession>A0ABR2KEZ5</accession>
<dbReference type="EMBL" id="JAPFFF010000005">
    <property type="protein sequence ID" value="KAK8889639.1"/>
    <property type="molecule type" value="Genomic_DNA"/>
</dbReference>
<gene>
    <name evidence="2" type="ORF">M9Y10_034391</name>
</gene>
<protein>
    <submittedName>
        <fullName evidence="2">Uncharacterized protein</fullName>
    </submittedName>
</protein>
<dbReference type="Proteomes" id="UP001470230">
    <property type="component" value="Unassembled WGS sequence"/>
</dbReference>
<comment type="caution">
    <text evidence="2">The sequence shown here is derived from an EMBL/GenBank/DDBJ whole genome shotgun (WGS) entry which is preliminary data.</text>
</comment>
<feature type="region of interest" description="Disordered" evidence="1">
    <location>
        <begin position="59"/>
        <end position="106"/>
    </location>
</feature>
<evidence type="ECO:0000313" key="2">
    <source>
        <dbReference type="EMBL" id="KAK8889639.1"/>
    </source>
</evidence>
<proteinExistence type="predicted"/>
<organism evidence="2 3">
    <name type="scientific">Tritrichomonas musculus</name>
    <dbReference type="NCBI Taxonomy" id="1915356"/>
    <lineage>
        <taxon>Eukaryota</taxon>
        <taxon>Metamonada</taxon>
        <taxon>Parabasalia</taxon>
        <taxon>Tritrichomonadida</taxon>
        <taxon>Tritrichomonadidae</taxon>
        <taxon>Tritrichomonas</taxon>
    </lineage>
</organism>
<name>A0ABR2KEZ5_9EUKA</name>
<keyword evidence="3" id="KW-1185">Reference proteome</keyword>
<evidence type="ECO:0000256" key="1">
    <source>
        <dbReference type="SAM" id="MobiDB-lite"/>
    </source>
</evidence>
<feature type="compositionally biased region" description="Polar residues" evidence="1">
    <location>
        <begin position="97"/>
        <end position="106"/>
    </location>
</feature>
<reference evidence="2 3" key="1">
    <citation type="submission" date="2024-04" db="EMBL/GenBank/DDBJ databases">
        <title>Tritrichomonas musculus Genome.</title>
        <authorList>
            <person name="Alves-Ferreira E."/>
            <person name="Grigg M."/>
            <person name="Lorenzi H."/>
            <person name="Galac M."/>
        </authorList>
    </citation>
    <scope>NUCLEOTIDE SEQUENCE [LARGE SCALE GENOMIC DNA]</scope>
    <source>
        <strain evidence="2 3">EAF2021</strain>
    </source>
</reference>
<feature type="compositionally biased region" description="Basic residues" evidence="1">
    <location>
        <begin position="72"/>
        <end position="90"/>
    </location>
</feature>